<name>A0A0S3SX16_PHAAN</name>
<reference evidence="1 2" key="1">
    <citation type="journal article" date="2015" name="Sci. Rep.">
        <title>The power of single molecule real-time sequencing technology in the de novo assembly of a eukaryotic genome.</title>
        <authorList>
            <person name="Sakai H."/>
            <person name="Naito K."/>
            <person name="Ogiso-Tanaka E."/>
            <person name="Takahashi Y."/>
            <person name="Iseki K."/>
            <person name="Muto C."/>
            <person name="Satou K."/>
            <person name="Teruya K."/>
            <person name="Shiroma A."/>
            <person name="Shimoji M."/>
            <person name="Hirano T."/>
            <person name="Itoh T."/>
            <person name="Kaga A."/>
            <person name="Tomooka N."/>
        </authorList>
    </citation>
    <scope>NUCLEOTIDE SEQUENCE [LARGE SCALE GENOMIC DNA]</scope>
    <source>
        <strain evidence="2">cv. Shumari</strain>
    </source>
</reference>
<accession>A0A0S3SX16</accession>
<proteinExistence type="predicted"/>
<evidence type="ECO:0000313" key="1">
    <source>
        <dbReference type="EMBL" id="BAT97397.1"/>
    </source>
</evidence>
<protein>
    <submittedName>
        <fullName evidence="1">Uncharacterized protein</fullName>
    </submittedName>
</protein>
<sequence>SLFVIPLEPSSYSLLKPRAISLLEPSSPFSLEPWSSRRPSLEPSSLSLSLSPALFTVPVRRALLLCPLSLSKCPSCSGIHQAISLFVGCRSWMLKEYLHLVSKP</sequence>
<gene>
    <name evidence="1" type="primary">Vigan.09G083000</name>
    <name evidence="1" type="ORF">VIGAN_09083000</name>
</gene>
<keyword evidence="2" id="KW-1185">Reference proteome</keyword>
<organism evidence="1 2">
    <name type="scientific">Vigna angularis var. angularis</name>
    <dbReference type="NCBI Taxonomy" id="157739"/>
    <lineage>
        <taxon>Eukaryota</taxon>
        <taxon>Viridiplantae</taxon>
        <taxon>Streptophyta</taxon>
        <taxon>Embryophyta</taxon>
        <taxon>Tracheophyta</taxon>
        <taxon>Spermatophyta</taxon>
        <taxon>Magnoliopsida</taxon>
        <taxon>eudicotyledons</taxon>
        <taxon>Gunneridae</taxon>
        <taxon>Pentapetalae</taxon>
        <taxon>rosids</taxon>
        <taxon>fabids</taxon>
        <taxon>Fabales</taxon>
        <taxon>Fabaceae</taxon>
        <taxon>Papilionoideae</taxon>
        <taxon>50 kb inversion clade</taxon>
        <taxon>NPAAA clade</taxon>
        <taxon>indigoferoid/millettioid clade</taxon>
        <taxon>Phaseoleae</taxon>
        <taxon>Vigna</taxon>
    </lineage>
</organism>
<dbReference type="AlphaFoldDB" id="A0A0S3SX16"/>
<dbReference type="Proteomes" id="UP000291084">
    <property type="component" value="Chromosome 9"/>
</dbReference>
<feature type="non-terminal residue" evidence="1">
    <location>
        <position position="1"/>
    </location>
</feature>
<evidence type="ECO:0000313" key="2">
    <source>
        <dbReference type="Proteomes" id="UP000291084"/>
    </source>
</evidence>
<dbReference type="EMBL" id="AP015042">
    <property type="protein sequence ID" value="BAT97397.1"/>
    <property type="molecule type" value="Genomic_DNA"/>
</dbReference>